<gene>
    <name evidence="2" type="ORF">KBTEX_00485</name>
</gene>
<evidence type="ECO:0000256" key="1">
    <source>
        <dbReference type="SAM" id="Coils"/>
    </source>
</evidence>
<protein>
    <submittedName>
        <fullName evidence="2">Uncharacterized protein</fullName>
    </submittedName>
</protein>
<reference evidence="2" key="1">
    <citation type="submission" date="2019-06" db="EMBL/GenBank/DDBJ databases">
        <authorList>
            <person name="Murdoch R.W."/>
            <person name="Fathepure B."/>
        </authorList>
    </citation>
    <scope>NUCLEOTIDE SEQUENCE</scope>
</reference>
<keyword evidence="1" id="KW-0175">Coiled coil</keyword>
<name>A0A5B8R6V1_9ZZZZ</name>
<accession>A0A5B8R6V1</accession>
<feature type="coiled-coil region" evidence="1">
    <location>
        <begin position="38"/>
        <end position="78"/>
    </location>
</feature>
<organism evidence="2">
    <name type="scientific">uncultured organism</name>
    <dbReference type="NCBI Taxonomy" id="155900"/>
    <lineage>
        <taxon>unclassified sequences</taxon>
        <taxon>environmental samples</taxon>
    </lineage>
</organism>
<proteinExistence type="predicted"/>
<sequence>MVRGLRVVLFVVLLTALAAAAYHARSGVKALADARQSTATAQRRLQVLDQRLAALEDRRAYAKRVDALLARADRLELDGGRWSERRIRFTRDQVPRDRALDLLGTTVSGSRSIFIPDAFEFSVLEAGQGLFRRPAWDDREVNLALSGTLHLLLEESPR</sequence>
<dbReference type="EMBL" id="MN079080">
    <property type="protein sequence ID" value="QEA04181.1"/>
    <property type="molecule type" value="Genomic_DNA"/>
</dbReference>
<dbReference type="AlphaFoldDB" id="A0A5B8R6V1"/>
<evidence type="ECO:0000313" key="2">
    <source>
        <dbReference type="EMBL" id="QEA04181.1"/>
    </source>
</evidence>